<dbReference type="Proteomes" id="UP000189055">
    <property type="component" value="Chromosome"/>
</dbReference>
<dbReference type="KEGG" id="aper:A0U91_10565"/>
<dbReference type="Pfam" id="PF12318">
    <property type="entry name" value="FAD-SLDH"/>
    <property type="match status" value="1"/>
</dbReference>
<dbReference type="STRING" id="1076596.A0U91_10565"/>
<protein>
    <submittedName>
        <fullName evidence="1">Sorbitol dehydrogenase</fullName>
    </submittedName>
</protein>
<gene>
    <name evidence="1" type="ORF">A0U91_10565</name>
</gene>
<sequence length="211" mass="22410">MKKDWPCAPVSLQNVSPNAMRMARLLRMSRRDVLLTGMGAAVTYGVASGAAGAADAPSAPAQGADPVAAQFMAVSRLLTDRPTLDLRIGNALYAGIVQSDAGRQAQISALHDLMSKEQFSSATAFAAAAEKADPALKDVIHDILTGWYRGVADGKVVVYRSALMFDITKDAVYPKTYATGGPFYWTTQPPEVDRPTGHPALSPSKFVVEPT</sequence>
<dbReference type="EMBL" id="CP014687">
    <property type="protein sequence ID" value="AQT05240.1"/>
    <property type="molecule type" value="Genomic_DNA"/>
</dbReference>
<proteinExistence type="predicted"/>
<evidence type="ECO:0000313" key="1">
    <source>
        <dbReference type="EMBL" id="AQT05240.1"/>
    </source>
</evidence>
<dbReference type="InterPro" id="IPR006311">
    <property type="entry name" value="TAT_signal"/>
</dbReference>
<dbReference type="PROSITE" id="PS51318">
    <property type="entry name" value="TAT"/>
    <property type="match status" value="1"/>
</dbReference>
<dbReference type="AlphaFoldDB" id="A0A1U9LG32"/>
<organism evidence="1 2">
    <name type="scientific">Acetobacter persici</name>
    <dbReference type="NCBI Taxonomy" id="1076596"/>
    <lineage>
        <taxon>Bacteria</taxon>
        <taxon>Pseudomonadati</taxon>
        <taxon>Pseudomonadota</taxon>
        <taxon>Alphaproteobacteria</taxon>
        <taxon>Acetobacterales</taxon>
        <taxon>Acetobacteraceae</taxon>
        <taxon>Acetobacter</taxon>
    </lineage>
</organism>
<dbReference type="InterPro" id="IPR024651">
    <property type="entry name" value="FAD-SLDH_ssu"/>
</dbReference>
<dbReference type="RefSeq" id="WP_077931026.1">
    <property type="nucleotide sequence ID" value="NZ_CP014687.1"/>
</dbReference>
<name>A0A1U9LG32_9PROT</name>
<reference evidence="1 2" key="1">
    <citation type="submission" date="2016-03" db="EMBL/GenBank/DDBJ databases">
        <title>Acetic acid bacteria sequencing.</title>
        <authorList>
            <person name="Brandt J."/>
            <person name="Jakob F."/>
            <person name="Vogel R.F."/>
        </authorList>
    </citation>
    <scope>NUCLEOTIDE SEQUENCE [LARGE SCALE GENOMIC DNA]</scope>
    <source>
        <strain evidence="1 2">TMW2.1084</strain>
    </source>
</reference>
<accession>A0A1U9LG32</accession>
<evidence type="ECO:0000313" key="2">
    <source>
        <dbReference type="Proteomes" id="UP000189055"/>
    </source>
</evidence>